<evidence type="ECO:0000259" key="1">
    <source>
        <dbReference type="SMART" id="SM00974"/>
    </source>
</evidence>
<dbReference type="AlphaFoldDB" id="A0A4R5MFS3"/>
<dbReference type="Pfam" id="PF10544">
    <property type="entry name" value="T5orf172"/>
    <property type="match status" value="1"/>
</dbReference>
<sequence length="140" mass="16128">MSYGFVYVLGNDAMPGIYKIGMTDRAPRERMDELSKATAVPLPFDLVMYAQVSDPREVEAGIHGDLAKYRVNSSREFFRAPLEEIGDTIRAYAHDVCHVEYAVYMWHAEADAKRDFLLSHFHSQNHDPIFWPPQCRGFEE</sequence>
<dbReference type="Proteomes" id="UP000295722">
    <property type="component" value="Unassembled WGS sequence"/>
</dbReference>
<gene>
    <name evidence="2" type="ORF">EYW47_00510</name>
</gene>
<dbReference type="OrthoDB" id="8265034at2"/>
<proteinExistence type="predicted"/>
<dbReference type="RefSeq" id="WP_133192939.1">
    <property type="nucleotide sequence ID" value="NZ_JBHUCW010000015.1"/>
</dbReference>
<evidence type="ECO:0000313" key="2">
    <source>
        <dbReference type="EMBL" id="TDG25887.1"/>
    </source>
</evidence>
<protein>
    <submittedName>
        <fullName evidence="2">GIY-YIG nuclease family protein</fullName>
    </submittedName>
</protein>
<dbReference type="SMART" id="SM00974">
    <property type="entry name" value="T5orf172"/>
    <property type="match status" value="1"/>
</dbReference>
<dbReference type="InterPro" id="IPR018306">
    <property type="entry name" value="Phage_T5_Orf172_DNA-bd"/>
</dbReference>
<comment type="caution">
    <text evidence="2">The sequence shown here is derived from an EMBL/GenBank/DDBJ whole genome shotgun (WGS) entry which is preliminary data.</text>
</comment>
<keyword evidence="3" id="KW-1185">Reference proteome</keyword>
<dbReference type="EMBL" id="SMRP01000001">
    <property type="protein sequence ID" value="TDG25887.1"/>
    <property type="molecule type" value="Genomic_DNA"/>
</dbReference>
<organism evidence="2 3">
    <name type="scientific">Paraburkholderia silviterrae</name>
    <dbReference type="NCBI Taxonomy" id="2528715"/>
    <lineage>
        <taxon>Bacteria</taxon>
        <taxon>Pseudomonadati</taxon>
        <taxon>Pseudomonadota</taxon>
        <taxon>Betaproteobacteria</taxon>
        <taxon>Burkholderiales</taxon>
        <taxon>Burkholderiaceae</taxon>
        <taxon>Paraburkholderia</taxon>
    </lineage>
</organism>
<accession>A0A4R5MFS3</accession>
<name>A0A4R5MFS3_9BURK</name>
<reference evidence="2 3" key="1">
    <citation type="submission" date="2019-03" db="EMBL/GenBank/DDBJ databases">
        <title>Paraburkholderia sp. 4M-K11, isolated from subtropical forest soil.</title>
        <authorList>
            <person name="Gao Z.-H."/>
            <person name="Qiu L.-H."/>
        </authorList>
    </citation>
    <scope>NUCLEOTIDE SEQUENCE [LARGE SCALE GENOMIC DNA]</scope>
    <source>
        <strain evidence="2 3">4M-K11</strain>
    </source>
</reference>
<evidence type="ECO:0000313" key="3">
    <source>
        <dbReference type="Proteomes" id="UP000295722"/>
    </source>
</evidence>
<feature type="domain" description="Bacteriophage T5 Orf172 DNA-binding" evidence="1">
    <location>
        <begin position="12"/>
        <end position="92"/>
    </location>
</feature>